<name>A0ABR2QX45_9ROSI</name>
<proteinExistence type="predicted"/>
<accession>A0ABR2QX45</accession>
<evidence type="ECO:0000313" key="1">
    <source>
        <dbReference type="EMBL" id="KAK9005224.1"/>
    </source>
</evidence>
<comment type="caution">
    <text evidence="1">The sequence shown here is derived from an EMBL/GenBank/DDBJ whole genome shotgun (WGS) entry which is preliminary data.</text>
</comment>
<reference evidence="1 2" key="1">
    <citation type="journal article" date="2024" name="G3 (Bethesda)">
        <title>Genome assembly of Hibiscus sabdariffa L. provides insights into metabolisms of medicinal natural products.</title>
        <authorList>
            <person name="Kim T."/>
        </authorList>
    </citation>
    <scope>NUCLEOTIDE SEQUENCE [LARGE SCALE GENOMIC DNA]</scope>
    <source>
        <strain evidence="1">TK-2024</strain>
        <tissue evidence="1">Old leaves</tissue>
    </source>
</reference>
<dbReference type="EMBL" id="JBBPBN010000030">
    <property type="protein sequence ID" value="KAK9005224.1"/>
    <property type="molecule type" value="Genomic_DNA"/>
</dbReference>
<protein>
    <submittedName>
        <fullName evidence="1">Uncharacterized protein</fullName>
    </submittedName>
</protein>
<evidence type="ECO:0000313" key="2">
    <source>
        <dbReference type="Proteomes" id="UP001396334"/>
    </source>
</evidence>
<gene>
    <name evidence="1" type="ORF">V6N11_042668</name>
</gene>
<sequence length="87" mass="10085">MAFRFGQTRFPSFSESWSQKAWLNIDLRQCVKIALQTNEDASYICTTLFKQNLISISTVGNDRNPRSRCMRGNSFRLSNVACTSRRR</sequence>
<organism evidence="1 2">
    <name type="scientific">Hibiscus sabdariffa</name>
    <name type="common">roselle</name>
    <dbReference type="NCBI Taxonomy" id="183260"/>
    <lineage>
        <taxon>Eukaryota</taxon>
        <taxon>Viridiplantae</taxon>
        <taxon>Streptophyta</taxon>
        <taxon>Embryophyta</taxon>
        <taxon>Tracheophyta</taxon>
        <taxon>Spermatophyta</taxon>
        <taxon>Magnoliopsida</taxon>
        <taxon>eudicotyledons</taxon>
        <taxon>Gunneridae</taxon>
        <taxon>Pentapetalae</taxon>
        <taxon>rosids</taxon>
        <taxon>malvids</taxon>
        <taxon>Malvales</taxon>
        <taxon>Malvaceae</taxon>
        <taxon>Malvoideae</taxon>
        <taxon>Hibiscus</taxon>
    </lineage>
</organism>
<dbReference type="Proteomes" id="UP001396334">
    <property type="component" value="Unassembled WGS sequence"/>
</dbReference>
<keyword evidence="2" id="KW-1185">Reference proteome</keyword>